<reference evidence="1 2" key="1">
    <citation type="submission" date="2020-08" db="EMBL/GenBank/DDBJ databases">
        <title>The Agave Microbiome: Exploring the role of microbial communities in plant adaptations to desert environments.</title>
        <authorList>
            <person name="Partida-Martinez L.P."/>
        </authorList>
    </citation>
    <scope>NUCLEOTIDE SEQUENCE [LARGE SCALE GENOMIC DNA]</scope>
    <source>
        <strain evidence="1 2">AS3.12</strain>
    </source>
</reference>
<sequence>MDDDITSVNQHPITRLHAFDTGAAEALRFQVGDEVIADRHDMPARSSGDDDHVVSESGFSGNIDGDDIFCFGVLEAREDLIEGMGGGIIATFQALRDDGGRPSLGVYCCQGRSFRPVTATSSSRESSLMTGRMTKVALNALSFK</sequence>
<dbReference type="AlphaFoldDB" id="A0A7X0JMN2"/>
<dbReference type="Proteomes" id="UP000585437">
    <property type="component" value="Unassembled WGS sequence"/>
</dbReference>
<comment type="caution">
    <text evidence="1">The sequence shown here is derived from an EMBL/GenBank/DDBJ whole genome shotgun (WGS) entry which is preliminary data.</text>
</comment>
<protein>
    <submittedName>
        <fullName evidence="1">Uncharacterized protein</fullName>
    </submittedName>
</protein>
<evidence type="ECO:0000313" key="1">
    <source>
        <dbReference type="EMBL" id="MBB6510404.1"/>
    </source>
</evidence>
<evidence type="ECO:0000313" key="2">
    <source>
        <dbReference type="Proteomes" id="UP000585437"/>
    </source>
</evidence>
<organism evidence="1 2">
    <name type="scientific">Rhizobium soli</name>
    <dbReference type="NCBI Taxonomy" id="424798"/>
    <lineage>
        <taxon>Bacteria</taxon>
        <taxon>Pseudomonadati</taxon>
        <taxon>Pseudomonadota</taxon>
        <taxon>Alphaproteobacteria</taxon>
        <taxon>Hyphomicrobiales</taxon>
        <taxon>Rhizobiaceae</taxon>
        <taxon>Rhizobium/Agrobacterium group</taxon>
        <taxon>Rhizobium</taxon>
    </lineage>
</organism>
<proteinExistence type="predicted"/>
<dbReference type="EMBL" id="JACHBU010000008">
    <property type="protein sequence ID" value="MBB6510404.1"/>
    <property type="molecule type" value="Genomic_DNA"/>
</dbReference>
<name>A0A7X0JMN2_9HYPH</name>
<gene>
    <name evidence="1" type="ORF">F4695_003793</name>
</gene>
<keyword evidence="2" id="KW-1185">Reference proteome</keyword>
<accession>A0A7X0JMN2</accession>